<protein>
    <submittedName>
        <fullName evidence="1">Uncharacterized protein</fullName>
    </submittedName>
</protein>
<name>A0AAU7PIW5_9CAUD</name>
<reference evidence="1" key="1">
    <citation type="submission" date="2024-04" db="EMBL/GenBank/DDBJ databases">
        <authorList>
            <person name="Jaglan A.B."/>
            <person name="Vashisth M."/>
            <person name="Anand T."/>
            <person name="Virmani N."/>
            <person name="Bera B."/>
            <person name="Vaid R."/>
        </authorList>
    </citation>
    <scope>NUCLEOTIDE SEQUENCE</scope>
</reference>
<dbReference type="EMBL" id="PP595732">
    <property type="protein sequence ID" value="XBS49977.1"/>
    <property type="molecule type" value="Genomic_DNA"/>
</dbReference>
<proteinExistence type="predicted"/>
<evidence type="ECO:0000313" key="1">
    <source>
        <dbReference type="EMBL" id="XBS49977.1"/>
    </source>
</evidence>
<sequence>MDTIETFNYSENGIDFSVNVVCFNTNDTFGDEWGLTDDHQGGITVKNPNADRNSYKYAIPLQYSLKDRIADLIARGDDNPSRHAYEAAQDALERDLNASDYGFSVTATANGITLLDNEIIGCSFTYSYQDESDLLTEAKEVYNGNGINGEALDAAKKAGAEIIANFDGLKTILEKA</sequence>
<accession>A0AAU7PIW5</accession>
<organism evidence="1">
    <name type="scientific">Salmonella phage SalP219</name>
    <dbReference type="NCBI Taxonomy" id="3158864"/>
    <lineage>
        <taxon>Viruses</taxon>
        <taxon>Duplodnaviria</taxon>
        <taxon>Heunggongvirae</taxon>
        <taxon>Uroviricota</taxon>
        <taxon>Caudoviricetes</taxon>
        <taxon>Vequintavirinae</taxon>
        <taxon>Seunavirus</taxon>
    </lineage>
</organism>